<dbReference type="Pfam" id="PF07303">
    <property type="entry name" value="Occludin_ELL"/>
    <property type="match status" value="1"/>
</dbReference>
<feature type="region of interest" description="Disordered" evidence="3">
    <location>
        <begin position="47"/>
        <end position="213"/>
    </location>
</feature>
<feature type="domain" description="OCEL" evidence="4">
    <location>
        <begin position="216"/>
        <end position="325"/>
    </location>
</feature>
<dbReference type="SUPFAM" id="SSF144292">
    <property type="entry name" value="occludin/ELL-like"/>
    <property type="match status" value="1"/>
</dbReference>
<dbReference type="PANTHER" id="PTHR23288">
    <property type="entry name" value="OCCLUDIN AND RNA POLYMERASE II ELONGATION FACTOR ELL"/>
    <property type="match status" value="1"/>
</dbReference>
<dbReference type="OMA" id="EPRIQQC"/>
<gene>
    <name evidence="5" type="primary">OCEL1</name>
</gene>
<evidence type="ECO:0000256" key="3">
    <source>
        <dbReference type="SAM" id="MobiDB-lite"/>
    </source>
</evidence>
<feature type="region of interest" description="Disordered" evidence="3">
    <location>
        <begin position="1"/>
        <end position="25"/>
    </location>
</feature>
<dbReference type="Bgee" id="ENSMODG00000015041">
    <property type="expression patterns" value="Expressed in adult mammalian kidney and 13 other cell types or tissues"/>
</dbReference>
<dbReference type="Gene3D" id="6.10.140.340">
    <property type="match status" value="1"/>
</dbReference>
<dbReference type="GO" id="GO:0016324">
    <property type="term" value="C:apical plasma membrane"/>
    <property type="evidence" value="ECO:0000318"/>
    <property type="project" value="GO_Central"/>
</dbReference>
<dbReference type="InParanoid" id="F7G5C5"/>
<dbReference type="HOGENOM" id="CLU_831445_0_0_1"/>
<dbReference type="GO" id="GO:0005923">
    <property type="term" value="C:bicellular tight junction"/>
    <property type="evidence" value="ECO:0000318"/>
    <property type="project" value="GO_Central"/>
</dbReference>
<evidence type="ECO:0000313" key="6">
    <source>
        <dbReference type="Proteomes" id="UP000002280"/>
    </source>
</evidence>
<dbReference type="KEGG" id="mdo:100015924"/>
<organism evidence="5 6">
    <name type="scientific">Monodelphis domestica</name>
    <name type="common">Gray short-tailed opossum</name>
    <dbReference type="NCBI Taxonomy" id="13616"/>
    <lineage>
        <taxon>Eukaryota</taxon>
        <taxon>Metazoa</taxon>
        <taxon>Chordata</taxon>
        <taxon>Craniata</taxon>
        <taxon>Vertebrata</taxon>
        <taxon>Euteleostomi</taxon>
        <taxon>Mammalia</taxon>
        <taxon>Metatheria</taxon>
        <taxon>Didelphimorphia</taxon>
        <taxon>Didelphidae</taxon>
        <taxon>Monodelphis</taxon>
    </lineage>
</organism>
<keyword evidence="6" id="KW-1185">Reference proteome</keyword>
<evidence type="ECO:0000256" key="2">
    <source>
        <dbReference type="PROSITE-ProRule" id="PRU01324"/>
    </source>
</evidence>
<dbReference type="GeneTree" id="ENSGT00940000162475"/>
<dbReference type="STRING" id="13616.ENSMODP00000018806"/>
<name>F7G5C5_MONDO</name>
<dbReference type="GO" id="GO:0031410">
    <property type="term" value="C:cytoplasmic vesicle"/>
    <property type="evidence" value="ECO:0000318"/>
    <property type="project" value="GO_Central"/>
</dbReference>
<accession>F7G5C5</accession>
<evidence type="ECO:0000259" key="4">
    <source>
        <dbReference type="PROSITE" id="PS51980"/>
    </source>
</evidence>
<dbReference type="AlphaFoldDB" id="F7G5C5"/>
<evidence type="ECO:0000313" key="5">
    <source>
        <dbReference type="Ensembl" id="ENSMODP00000018806.4"/>
    </source>
</evidence>
<evidence type="ECO:0000256" key="1">
    <source>
        <dbReference type="ARBA" id="ARBA00009171"/>
    </source>
</evidence>
<dbReference type="Proteomes" id="UP000002280">
    <property type="component" value="Chromosome 3"/>
</dbReference>
<protein>
    <submittedName>
        <fullName evidence="5">Occludin/ELL domain containing 1</fullName>
    </submittedName>
</protein>
<dbReference type="InterPro" id="IPR031176">
    <property type="entry name" value="ELL/occludin"/>
</dbReference>
<dbReference type="eggNOG" id="KOG4796">
    <property type="taxonomic scope" value="Eukaryota"/>
</dbReference>
<reference evidence="5" key="2">
    <citation type="submission" date="2025-08" db="UniProtKB">
        <authorList>
            <consortium name="Ensembl"/>
        </authorList>
    </citation>
    <scope>IDENTIFICATION</scope>
</reference>
<feature type="compositionally biased region" description="Polar residues" evidence="3">
    <location>
        <begin position="113"/>
        <end position="123"/>
    </location>
</feature>
<reference evidence="5" key="3">
    <citation type="submission" date="2025-09" db="UniProtKB">
        <authorList>
            <consortium name="Ensembl"/>
        </authorList>
    </citation>
    <scope>IDENTIFICATION</scope>
</reference>
<dbReference type="OrthoDB" id="9445081at2759"/>
<comment type="similarity">
    <text evidence="1 2">Belongs to the ELL/occludin family.</text>
</comment>
<dbReference type="CTD" id="79629"/>
<dbReference type="Ensembl" id="ENSMODT00000019145.4">
    <property type="protein sequence ID" value="ENSMODP00000018806.4"/>
    <property type="gene ID" value="ENSMODG00000015041.4"/>
</dbReference>
<dbReference type="PANTHER" id="PTHR23288:SF15">
    <property type="entry name" value="OCCLUDIN_ELL DOMAIN-CONTAINING PROTEIN 1"/>
    <property type="match status" value="1"/>
</dbReference>
<reference evidence="5 6" key="1">
    <citation type="journal article" date="2007" name="Nature">
        <title>Genome of the marsupial Monodelphis domestica reveals innovation in non-coding sequences.</title>
        <authorList>
            <person name="Mikkelsen T.S."/>
            <person name="Wakefield M.J."/>
            <person name="Aken B."/>
            <person name="Amemiya C.T."/>
            <person name="Chang J.L."/>
            <person name="Duke S."/>
            <person name="Garber M."/>
            <person name="Gentles A.J."/>
            <person name="Goodstadt L."/>
            <person name="Heger A."/>
            <person name="Jurka J."/>
            <person name="Kamal M."/>
            <person name="Mauceli E."/>
            <person name="Searle S.M."/>
            <person name="Sharpe T."/>
            <person name="Baker M.L."/>
            <person name="Batzer M.A."/>
            <person name="Benos P.V."/>
            <person name="Belov K."/>
            <person name="Clamp M."/>
            <person name="Cook A."/>
            <person name="Cuff J."/>
            <person name="Das R."/>
            <person name="Davidow L."/>
            <person name="Deakin J.E."/>
            <person name="Fazzari M.J."/>
            <person name="Glass J.L."/>
            <person name="Grabherr M."/>
            <person name="Greally J.M."/>
            <person name="Gu W."/>
            <person name="Hore T.A."/>
            <person name="Huttley G.A."/>
            <person name="Kleber M."/>
            <person name="Jirtle R.L."/>
            <person name="Koina E."/>
            <person name="Lee J.T."/>
            <person name="Mahony S."/>
            <person name="Marra M.A."/>
            <person name="Miller R.D."/>
            <person name="Nicholls R.D."/>
            <person name="Oda M."/>
            <person name="Papenfuss A.T."/>
            <person name="Parra Z.E."/>
            <person name="Pollock D.D."/>
            <person name="Ray D.A."/>
            <person name="Schein J.E."/>
            <person name="Speed T.P."/>
            <person name="Thompson K."/>
            <person name="VandeBerg J.L."/>
            <person name="Wade C.M."/>
            <person name="Walker J.A."/>
            <person name="Waters P.D."/>
            <person name="Webber C."/>
            <person name="Weidman J.R."/>
            <person name="Xie X."/>
            <person name="Zody M.C."/>
            <person name="Baldwin J."/>
            <person name="Abdouelleil A."/>
            <person name="Abdulkadir J."/>
            <person name="Abebe A."/>
            <person name="Abera B."/>
            <person name="Abreu J."/>
            <person name="Acer S.C."/>
            <person name="Aftuck L."/>
            <person name="Alexander A."/>
            <person name="An P."/>
            <person name="Anderson E."/>
            <person name="Anderson S."/>
            <person name="Arachi H."/>
            <person name="Azer M."/>
            <person name="Bachantsang P."/>
            <person name="Barry A."/>
            <person name="Bayul T."/>
            <person name="Berlin A."/>
            <person name="Bessette D."/>
            <person name="Bloom T."/>
            <person name="Bloom T."/>
            <person name="Boguslavskiy L."/>
            <person name="Bonnet C."/>
            <person name="Boukhgalter B."/>
            <person name="Bourzgui I."/>
            <person name="Brown A."/>
            <person name="Cahill P."/>
            <person name="Channer S."/>
            <person name="Cheshatsang Y."/>
            <person name="Chuda L."/>
            <person name="Citroen M."/>
            <person name="Collymore A."/>
            <person name="Cooke P."/>
            <person name="Costello M."/>
            <person name="D'Aco K."/>
            <person name="Daza R."/>
            <person name="De Haan G."/>
            <person name="DeGray S."/>
            <person name="DeMaso C."/>
            <person name="Dhargay N."/>
            <person name="Dooley K."/>
            <person name="Dooley E."/>
            <person name="Doricent M."/>
            <person name="Dorje P."/>
            <person name="Dorjee K."/>
            <person name="Dupes A."/>
            <person name="Elong R."/>
            <person name="Falk J."/>
            <person name="Farina A."/>
            <person name="Faro S."/>
            <person name="Ferguson D."/>
            <person name="Fisher S."/>
            <person name="Foley C.D."/>
            <person name="Franke A."/>
            <person name="Friedrich D."/>
            <person name="Gadbois L."/>
            <person name="Gearin G."/>
            <person name="Gearin C.R."/>
            <person name="Giannoukos G."/>
            <person name="Goode T."/>
            <person name="Graham J."/>
            <person name="Grandbois E."/>
            <person name="Grewal S."/>
            <person name="Gyaltsen K."/>
            <person name="Hafez N."/>
            <person name="Hagos B."/>
            <person name="Hall J."/>
            <person name="Henson C."/>
            <person name="Hollinger A."/>
            <person name="Honan T."/>
            <person name="Huard M.D."/>
            <person name="Hughes L."/>
            <person name="Hurhula B."/>
            <person name="Husby M.E."/>
            <person name="Kamat A."/>
            <person name="Kanga B."/>
            <person name="Kashin S."/>
            <person name="Khazanovich D."/>
            <person name="Kisner P."/>
            <person name="Lance K."/>
            <person name="Lara M."/>
            <person name="Lee W."/>
            <person name="Lennon N."/>
            <person name="Letendre F."/>
            <person name="LeVine R."/>
            <person name="Lipovsky A."/>
            <person name="Liu X."/>
            <person name="Liu J."/>
            <person name="Liu S."/>
            <person name="Lokyitsang T."/>
            <person name="Lokyitsang Y."/>
            <person name="Lubonja R."/>
            <person name="Lui A."/>
            <person name="MacDonald P."/>
            <person name="Magnisalis V."/>
            <person name="Maru K."/>
            <person name="Matthews C."/>
            <person name="McCusker W."/>
            <person name="McDonough S."/>
            <person name="Mehta T."/>
            <person name="Meldrim J."/>
            <person name="Meneus L."/>
            <person name="Mihai O."/>
            <person name="Mihalev A."/>
            <person name="Mihova T."/>
            <person name="Mittelman R."/>
            <person name="Mlenga V."/>
            <person name="Montmayeur A."/>
            <person name="Mulrain L."/>
            <person name="Navidi A."/>
            <person name="Naylor J."/>
            <person name="Negash T."/>
            <person name="Nguyen T."/>
            <person name="Nguyen N."/>
            <person name="Nicol R."/>
            <person name="Norbu C."/>
            <person name="Norbu N."/>
            <person name="Novod N."/>
            <person name="O'Neill B."/>
            <person name="Osman S."/>
            <person name="Markiewicz E."/>
            <person name="Oyono O.L."/>
            <person name="Patti C."/>
            <person name="Phunkhang P."/>
            <person name="Pierre F."/>
            <person name="Priest M."/>
            <person name="Raghuraman S."/>
            <person name="Rege F."/>
            <person name="Reyes R."/>
            <person name="Rise C."/>
            <person name="Rogov P."/>
            <person name="Ross K."/>
            <person name="Ryan E."/>
            <person name="Settipalli S."/>
            <person name="Shea T."/>
            <person name="Sherpa N."/>
            <person name="Shi L."/>
            <person name="Shih D."/>
            <person name="Sparrow T."/>
            <person name="Spaulding J."/>
            <person name="Stalker J."/>
            <person name="Stange-Thomann N."/>
            <person name="Stavropoulos S."/>
            <person name="Stone C."/>
            <person name="Strader C."/>
            <person name="Tesfaye S."/>
            <person name="Thomson T."/>
            <person name="Thoulutsang Y."/>
            <person name="Thoulutsang D."/>
            <person name="Topham K."/>
            <person name="Topping I."/>
            <person name="Tsamla T."/>
            <person name="Vassiliev H."/>
            <person name="Vo A."/>
            <person name="Wangchuk T."/>
            <person name="Wangdi T."/>
            <person name="Weiand M."/>
            <person name="Wilkinson J."/>
            <person name="Wilson A."/>
            <person name="Yadav S."/>
            <person name="Young G."/>
            <person name="Yu Q."/>
            <person name="Zembek L."/>
            <person name="Zhong D."/>
            <person name="Zimmer A."/>
            <person name="Zwirko Z."/>
            <person name="Jaffe D.B."/>
            <person name="Alvarez P."/>
            <person name="Brockman W."/>
            <person name="Butler J."/>
            <person name="Chin C."/>
            <person name="Gnerre S."/>
            <person name="MacCallum I."/>
            <person name="Graves J.A."/>
            <person name="Ponting C.P."/>
            <person name="Breen M."/>
            <person name="Samollow P.B."/>
            <person name="Lander E.S."/>
            <person name="Lindblad-Toh K."/>
        </authorList>
    </citation>
    <scope>NUCLEOTIDE SEQUENCE [LARGE SCALE GENOMIC DNA]</scope>
</reference>
<proteinExistence type="inferred from homology"/>
<dbReference type="RefSeq" id="XP_001369893.2">
    <property type="nucleotide sequence ID" value="XM_001369856.4"/>
</dbReference>
<sequence length="332" mass="37619">MQTRGRYASIHRAAARPPEGRTQECWEGRRLPRGACSRPCPHLLASQRAAPACSAHAPQRDEGKPPGARRGAPRVRCSMAKDVRGPPPARPLQGIQHSCQGPQGPGYPPRAPSNPQRPTQTTIPGHHFVPHSRKEFLQKGRRGAPNASSCPPISYCLQARPENPGAPRQPQQRPKKIVFEDELPVRNPEVTPGSGPQPSSDLEPHPRHHPQAQLVPDYVLRYPAIYSEAERRRYKAVFQDQHAEYQELHQDVATARAKFQELETLLATLPPPDPKEEARLTRVRREFERKKRDPVFLEKQARCDYLKRKLKHLKAQIQKYDEKDSQDGSVYF</sequence>
<dbReference type="PROSITE" id="PS51980">
    <property type="entry name" value="OCEL"/>
    <property type="match status" value="1"/>
</dbReference>
<dbReference type="FunCoup" id="F7G5C5">
    <property type="interactions" value="6"/>
</dbReference>
<dbReference type="GO" id="GO:0070830">
    <property type="term" value="P:bicellular tight junction assembly"/>
    <property type="evidence" value="ECO:0000318"/>
    <property type="project" value="GO_Central"/>
</dbReference>
<dbReference type="InterPro" id="IPR010844">
    <property type="entry name" value="Occludin_ELL"/>
</dbReference>
<dbReference type="GeneID" id="100015924"/>